<accession>A0A0L0FN14</accession>
<dbReference type="eggNOG" id="ENOG502RYZZ">
    <property type="taxonomic scope" value="Eukaryota"/>
</dbReference>
<dbReference type="GO" id="GO:0006508">
    <property type="term" value="P:proteolysis"/>
    <property type="evidence" value="ECO:0007669"/>
    <property type="project" value="UniProtKB-KW"/>
</dbReference>
<evidence type="ECO:0000256" key="3">
    <source>
        <dbReference type="ARBA" id="ARBA00022801"/>
    </source>
</evidence>
<keyword evidence="6" id="KW-1185">Reference proteome</keyword>
<dbReference type="InterPro" id="IPR029062">
    <property type="entry name" value="Class_I_gatase-like"/>
</dbReference>
<dbReference type="OrthoDB" id="61042at2759"/>
<dbReference type="GO" id="GO:0008236">
    <property type="term" value="F:serine-type peptidase activity"/>
    <property type="evidence" value="ECO:0007669"/>
    <property type="project" value="UniProtKB-KW"/>
</dbReference>
<reference evidence="5 6" key="1">
    <citation type="submission" date="2011-02" db="EMBL/GenBank/DDBJ databases">
        <title>The Genome Sequence of Sphaeroforma arctica JP610.</title>
        <authorList>
            <consortium name="The Broad Institute Genome Sequencing Platform"/>
            <person name="Russ C."/>
            <person name="Cuomo C."/>
            <person name="Young S.K."/>
            <person name="Zeng Q."/>
            <person name="Gargeya S."/>
            <person name="Alvarado L."/>
            <person name="Berlin A."/>
            <person name="Chapman S.B."/>
            <person name="Chen Z."/>
            <person name="Freedman E."/>
            <person name="Gellesch M."/>
            <person name="Goldberg J."/>
            <person name="Griggs A."/>
            <person name="Gujja S."/>
            <person name="Heilman E."/>
            <person name="Heiman D."/>
            <person name="Howarth C."/>
            <person name="Mehta T."/>
            <person name="Neiman D."/>
            <person name="Pearson M."/>
            <person name="Roberts A."/>
            <person name="Saif S."/>
            <person name="Shea T."/>
            <person name="Shenoy N."/>
            <person name="Sisk P."/>
            <person name="Stolte C."/>
            <person name="Sykes S."/>
            <person name="White J."/>
            <person name="Yandava C."/>
            <person name="Burger G."/>
            <person name="Gray M.W."/>
            <person name="Holland P.W.H."/>
            <person name="King N."/>
            <person name="Lang F.B.F."/>
            <person name="Roger A.J."/>
            <person name="Ruiz-Trillo I."/>
            <person name="Haas B."/>
            <person name="Nusbaum C."/>
            <person name="Birren B."/>
        </authorList>
    </citation>
    <scope>NUCLEOTIDE SEQUENCE [LARGE SCALE GENOMIC DNA]</scope>
    <source>
        <strain evidence="5 6">JP610</strain>
    </source>
</reference>
<dbReference type="Proteomes" id="UP000054560">
    <property type="component" value="Unassembled WGS sequence"/>
</dbReference>
<dbReference type="GeneID" id="25909909"/>
<dbReference type="Pfam" id="PF03575">
    <property type="entry name" value="Peptidase_S51"/>
    <property type="match status" value="1"/>
</dbReference>
<gene>
    <name evidence="5" type="ORF">SARC_09405</name>
</gene>
<keyword evidence="2" id="KW-0645">Protease</keyword>
<evidence type="ECO:0000313" key="5">
    <source>
        <dbReference type="EMBL" id="KNC78152.1"/>
    </source>
</evidence>
<keyword evidence="3" id="KW-0378">Hydrolase</keyword>
<protein>
    <recommendedName>
        <fullName evidence="7">Peptidase E</fullName>
    </recommendedName>
</protein>
<dbReference type="InterPro" id="IPR005320">
    <property type="entry name" value="Peptidase_S51"/>
</dbReference>
<dbReference type="SUPFAM" id="SSF52317">
    <property type="entry name" value="Class I glutamine amidotransferase-like"/>
    <property type="match status" value="1"/>
</dbReference>
<organism evidence="5 6">
    <name type="scientific">Sphaeroforma arctica JP610</name>
    <dbReference type="NCBI Taxonomy" id="667725"/>
    <lineage>
        <taxon>Eukaryota</taxon>
        <taxon>Ichthyosporea</taxon>
        <taxon>Ichthyophonida</taxon>
        <taxon>Sphaeroforma</taxon>
    </lineage>
</organism>
<evidence type="ECO:0000313" key="6">
    <source>
        <dbReference type="Proteomes" id="UP000054560"/>
    </source>
</evidence>
<name>A0A0L0FN14_9EUKA</name>
<evidence type="ECO:0000256" key="2">
    <source>
        <dbReference type="ARBA" id="ARBA00022670"/>
    </source>
</evidence>
<comment type="similarity">
    <text evidence="1">Belongs to the peptidase S51 family.</text>
</comment>
<dbReference type="PANTHER" id="PTHR20842">
    <property type="entry name" value="PROTEASE S51 ALPHA-ASPARTYL DIPEPTIDASE"/>
    <property type="match status" value="1"/>
</dbReference>
<evidence type="ECO:0008006" key="7">
    <source>
        <dbReference type="Google" id="ProtNLM"/>
    </source>
</evidence>
<dbReference type="EMBL" id="KQ242548">
    <property type="protein sequence ID" value="KNC78152.1"/>
    <property type="molecule type" value="Genomic_DNA"/>
</dbReference>
<proteinExistence type="inferred from homology"/>
<keyword evidence="4" id="KW-0720">Serine protease</keyword>
<dbReference type="AlphaFoldDB" id="A0A0L0FN14"/>
<dbReference type="PANTHER" id="PTHR20842:SF0">
    <property type="entry name" value="ALPHA-ASPARTYL DIPEPTIDASE"/>
    <property type="match status" value="1"/>
</dbReference>
<evidence type="ECO:0000256" key="4">
    <source>
        <dbReference type="ARBA" id="ARBA00022825"/>
    </source>
</evidence>
<sequence>MDLVGKPDYTQVKLLYIGVATYDMEEYYHNQTVRYSEAGVHVSQLNITCDVPNVDRLNDLFGTADLVMVSGGNTLFAIDRMRQTGLDRYLHDAMARGVVLVGGSAGAICWFDGGHSDSMDPATYKNAMLHPHPHANETAPHASWKYIRSPGLGFLPGLMVPHFDRRESNGLLRADDFFRMMLKHTGESGIAIDHYAGLIIRGDSYRVFAAKGKPGTNLDGHFDRTDKGVPAVWQVNVLGTSSIIQLLPPAVGSLSDLLKPALFVNEDSLLETARKENPDDGIC</sequence>
<dbReference type="Gene3D" id="3.40.50.880">
    <property type="match status" value="1"/>
</dbReference>
<evidence type="ECO:0000256" key="1">
    <source>
        <dbReference type="ARBA" id="ARBA00006534"/>
    </source>
</evidence>
<dbReference type="RefSeq" id="XP_014152054.1">
    <property type="nucleotide sequence ID" value="XM_014296579.1"/>
</dbReference>